<gene>
    <name evidence="3" type="ORF">SAMN05518682_0527</name>
</gene>
<evidence type="ECO:0000313" key="3">
    <source>
        <dbReference type="EMBL" id="SIP92275.1"/>
    </source>
</evidence>
<feature type="compositionally biased region" description="Low complexity" evidence="1">
    <location>
        <begin position="1"/>
        <end position="21"/>
    </location>
</feature>
<proteinExistence type="predicted"/>
<keyword evidence="2" id="KW-1133">Transmembrane helix</keyword>
<evidence type="ECO:0000256" key="2">
    <source>
        <dbReference type="SAM" id="Phobius"/>
    </source>
</evidence>
<evidence type="ECO:0000313" key="4">
    <source>
        <dbReference type="Proteomes" id="UP000186235"/>
    </source>
</evidence>
<feature type="transmembrane region" description="Helical" evidence="2">
    <location>
        <begin position="359"/>
        <end position="377"/>
    </location>
</feature>
<keyword evidence="4" id="KW-1185">Reference proteome</keyword>
<evidence type="ECO:0000256" key="1">
    <source>
        <dbReference type="SAM" id="MobiDB-lite"/>
    </source>
</evidence>
<organism evidence="3 4">
    <name type="scientific">Cellulosimicrobium aquatile</name>
    <dbReference type="NCBI Taxonomy" id="1612203"/>
    <lineage>
        <taxon>Bacteria</taxon>
        <taxon>Bacillati</taxon>
        <taxon>Actinomycetota</taxon>
        <taxon>Actinomycetes</taxon>
        <taxon>Micrococcales</taxon>
        <taxon>Promicromonosporaceae</taxon>
        <taxon>Cellulosimicrobium</taxon>
    </lineage>
</organism>
<feature type="transmembrane region" description="Helical" evidence="2">
    <location>
        <begin position="317"/>
        <end position="339"/>
    </location>
</feature>
<dbReference type="AlphaFoldDB" id="A0A1N6NJL3"/>
<dbReference type="RefSeq" id="WP_143311007.1">
    <property type="nucleotide sequence ID" value="NZ_FTMI01000001.1"/>
</dbReference>
<keyword evidence="2" id="KW-0472">Membrane</keyword>
<evidence type="ECO:0008006" key="5">
    <source>
        <dbReference type="Google" id="ProtNLM"/>
    </source>
</evidence>
<protein>
    <recommendedName>
        <fullName evidence="5">ABC transport system permease protein</fullName>
    </recommendedName>
</protein>
<reference evidence="4" key="1">
    <citation type="submission" date="2017-01" db="EMBL/GenBank/DDBJ databases">
        <authorList>
            <person name="Varghese N."/>
            <person name="Submissions S."/>
        </authorList>
    </citation>
    <scope>NUCLEOTIDE SEQUENCE [LARGE SCALE GENOMIC DNA]</scope>
    <source>
        <strain evidence="4">3bp</strain>
    </source>
</reference>
<accession>A0A1N6NJL3</accession>
<feature type="transmembrane region" description="Helical" evidence="2">
    <location>
        <begin position="55"/>
        <end position="78"/>
    </location>
</feature>
<feature type="region of interest" description="Disordered" evidence="1">
    <location>
        <begin position="1"/>
        <end position="40"/>
    </location>
</feature>
<keyword evidence="2" id="KW-0812">Transmembrane</keyword>
<sequence length="389" mass="40721">MTTTPPAATAPPTNVPASTPAGIPDQTPPRRRRSMRAGSTMSEAWRNVLTGTTRAAPYAVVLLLAVGVLAAVDVRAVVDVVRGAQDFRDAGASVQVLESPEHVDAVRCEALTQIAGVRAAGALRAGEPVRALNLPGSELSTYEITPGLARVLDPSATTASGVWLASDLAEALGIRAGDQIATSTGTAVVAGVYPYPDDGRVRTLGYTLLAPVPATGSFDACWAEIWPADATTAAYLRTALVPDPSGETRPTQSQLNARLGTSYDAPALLAERLTRHAPVAALAVGIALGYTAIRSRRLELAAALHARVPRPALAWQALLETLAWTLAATTVAATALWWVAAWENPDLGIETWATGARSLAAGAVGTFLGAQTAVLTTREKHLFRYFKER</sequence>
<dbReference type="EMBL" id="FTMI01000001">
    <property type="protein sequence ID" value="SIP92275.1"/>
    <property type="molecule type" value="Genomic_DNA"/>
</dbReference>
<name>A0A1N6NJL3_9MICO</name>
<dbReference type="Proteomes" id="UP000186235">
    <property type="component" value="Unassembled WGS sequence"/>
</dbReference>